<accession>A0ABU4S4R9</accession>
<reference evidence="2 3" key="1">
    <citation type="submission" date="2023-11" db="EMBL/GenBank/DDBJ databases">
        <title>Gilvimarinus fulvus sp. nov., isolated from the surface of Kelp.</title>
        <authorList>
            <person name="Sun Y.Y."/>
            <person name="Gong Y."/>
            <person name="Du Z.J."/>
        </authorList>
    </citation>
    <scope>NUCLEOTIDE SEQUENCE [LARGE SCALE GENOMIC DNA]</scope>
    <source>
        <strain evidence="2 3">SDUM040013</strain>
    </source>
</reference>
<proteinExistence type="predicted"/>
<dbReference type="RefSeq" id="WP_302724301.1">
    <property type="nucleotide sequence ID" value="NZ_JAULRU010000783.1"/>
</dbReference>
<dbReference type="SMART" id="SM00530">
    <property type="entry name" value="HTH_XRE"/>
    <property type="match status" value="1"/>
</dbReference>
<dbReference type="EMBL" id="JAXAFO010000022">
    <property type="protein sequence ID" value="MDX6850284.1"/>
    <property type="molecule type" value="Genomic_DNA"/>
</dbReference>
<dbReference type="Gene3D" id="1.10.260.40">
    <property type="entry name" value="lambda repressor-like DNA-binding domains"/>
    <property type="match status" value="1"/>
</dbReference>
<dbReference type="Pfam" id="PF01381">
    <property type="entry name" value="HTH_3"/>
    <property type="match status" value="1"/>
</dbReference>
<dbReference type="CDD" id="cd00093">
    <property type="entry name" value="HTH_XRE"/>
    <property type="match status" value="1"/>
</dbReference>
<evidence type="ECO:0000259" key="1">
    <source>
        <dbReference type="PROSITE" id="PS50943"/>
    </source>
</evidence>
<evidence type="ECO:0000313" key="2">
    <source>
        <dbReference type="EMBL" id="MDX6850284.1"/>
    </source>
</evidence>
<dbReference type="InterPro" id="IPR001387">
    <property type="entry name" value="Cro/C1-type_HTH"/>
</dbReference>
<dbReference type="Proteomes" id="UP001273505">
    <property type="component" value="Unassembled WGS sequence"/>
</dbReference>
<dbReference type="PROSITE" id="PS50943">
    <property type="entry name" value="HTH_CROC1"/>
    <property type="match status" value="1"/>
</dbReference>
<gene>
    <name evidence="2" type="ORF">SCD92_12995</name>
</gene>
<evidence type="ECO:0000313" key="3">
    <source>
        <dbReference type="Proteomes" id="UP001273505"/>
    </source>
</evidence>
<organism evidence="2 3">
    <name type="scientific">Gilvimarinus gilvus</name>
    <dbReference type="NCBI Taxonomy" id="3058038"/>
    <lineage>
        <taxon>Bacteria</taxon>
        <taxon>Pseudomonadati</taxon>
        <taxon>Pseudomonadota</taxon>
        <taxon>Gammaproteobacteria</taxon>
        <taxon>Cellvibrionales</taxon>
        <taxon>Cellvibrionaceae</taxon>
        <taxon>Gilvimarinus</taxon>
    </lineage>
</organism>
<sequence length="76" mass="8840">MNKAISSEKYNRLIQKLKSSRLEQGLSMRDVAILINEPHSFVQKLEAAEKRLDVYQFTQYCKALNLNPSELIKLLM</sequence>
<dbReference type="SUPFAM" id="SSF47413">
    <property type="entry name" value="lambda repressor-like DNA-binding domains"/>
    <property type="match status" value="1"/>
</dbReference>
<comment type="caution">
    <text evidence="2">The sequence shown here is derived from an EMBL/GenBank/DDBJ whole genome shotgun (WGS) entry which is preliminary data.</text>
</comment>
<protein>
    <submittedName>
        <fullName evidence="2">Helix-turn-helix domain-containing protein</fullName>
    </submittedName>
</protein>
<name>A0ABU4S4R9_9GAMM</name>
<feature type="domain" description="HTH cro/C1-type" evidence="1">
    <location>
        <begin position="17"/>
        <end position="71"/>
    </location>
</feature>
<dbReference type="InterPro" id="IPR010982">
    <property type="entry name" value="Lambda_DNA-bd_dom_sf"/>
</dbReference>
<keyword evidence="3" id="KW-1185">Reference proteome</keyword>